<protein>
    <recommendedName>
        <fullName evidence="5">Glutathione S-transferase</fullName>
    </recommendedName>
</protein>
<evidence type="ECO:0000259" key="2">
    <source>
        <dbReference type="PROSITE" id="PS50405"/>
    </source>
</evidence>
<dbReference type="SFLD" id="SFLDG00363">
    <property type="entry name" value="AMPS_(cytGST):_Alpha-__Mu-__Pi"/>
    <property type="match status" value="1"/>
</dbReference>
<dbReference type="InterPro" id="IPR036249">
    <property type="entry name" value="Thioredoxin-like_sf"/>
</dbReference>
<name>A0AAN4Z8I1_9BILA</name>
<dbReference type="InterPro" id="IPR004045">
    <property type="entry name" value="Glutathione_S-Trfase_N"/>
</dbReference>
<dbReference type="PROSITE" id="PS50404">
    <property type="entry name" value="GST_NTER"/>
    <property type="match status" value="1"/>
</dbReference>
<dbReference type="SFLD" id="SFLDS00019">
    <property type="entry name" value="Glutathione_Transferase_(cytos"/>
    <property type="match status" value="1"/>
</dbReference>
<evidence type="ECO:0000313" key="4">
    <source>
        <dbReference type="Proteomes" id="UP001328107"/>
    </source>
</evidence>
<dbReference type="PANTHER" id="PTHR11571">
    <property type="entry name" value="GLUTATHIONE S-TRANSFERASE"/>
    <property type="match status" value="1"/>
</dbReference>
<dbReference type="FunFam" id="1.20.1050.10:FF:000044">
    <property type="entry name" value="Glutathione S-transferase"/>
    <property type="match status" value="1"/>
</dbReference>
<reference evidence="4" key="1">
    <citation type="submission" date="2022-10" db="EMBL/GenBank/DDBJ databases">
        <title>Genome assembly of Pristionchus species.</title>
        <authorList>
            <person name="Yoshida K."/>
            <person name="Sommer R.J."/>
        </authorList>
    </citation>
    <scope>NUCLEOTIDE SEQUENCE [LARGE SCALE GENOMIC DNA]</scope>
    <source>
        <strain evidence="4">RS5460</strain>
    </source>
</reference>
<dbReference type="CDD" id="cd03192">
    <property type="entry name" value="GST_C_Sigma_like"/>
    <property type="match status" value="1"/>
</dbReference>
<dbReference type="Proteomes" id="UP001328107">
    <property type="component" value="Unassembled WGS sequence"/>
</dbReference>
<dbReference type="InterPro" id="IPR036282">
    <property type="entry name" value="Glutathione-S-Trfase_C_sf"/>
</dbReference>
<dbReference type="Pfam" id="PF02798">
    <property type="entry name" value="GST_N"/>
    <property type="match status" value="1"/>
</dbReference>
<dbReference type="Gene3D" id="3.40.30.10">
    <property type="entry name" value="Glutaredoxin"/>
    <property type="match status" value="1"/>
</dbReference>
<dbReference type="CDD" id="cd03039">
    <property type="entry name" value="GST_N_Sigma_like"/>
    <property type="match status" value="1"/>
</dbReference>
<dbReference type="EMBL" id="BTRK01000002">
    <property type="protein sequence ID" value="GMR35084.1"/>
    <property type="molecule type" value="Genomic_DNA"/>
</dbReference>
<dbReference type="Pfam" id="PF14497">
    <property type="entry name" value="GST_C_3"/>
    <property type="match status" value="1"/>
</dbReference>
<dbReference type="SFLD" id="SFLDG01205">
    <property type="entry name" value="AMPS.1"/>
    <property type="match status" value="1"/>
</dbReference>
<dbReference type="PANTHER" id="PTHR11571:SF256">
    <property type="entry name" value="GST C-TERMINAL DOMAIN-CONTAINING PROTEIN-RELATED"/>
    <property type="match status" value="1"/>
</dbReference>
<feature type="domain" description="GST N-terminal" evidence="1">
    <location>
        <begin position="3"/>
        <end position="80"/>
    </location>
</feature>
<organism evidence="3 4">
    <name type="scientific">Pristionchus mayeri</name>
    <dbReference type="NCBI Taxonomy" id="1317129"/>
    <lineage>
        <taxon>Eukaryota</taxon>
        <taxon>Metazoa</taxon>
        <taxon>Ecdysozoa</taxon>
        <taxon>Nematoda</taxon>
        <taxon>Chromadorea</taxon>
        <taxon>Rhabditida</taxon>
        <taxon>Rhabditina</taxon>
        <taxon>Diplogasteromorpha</taxon>
        <taxon>Diplogasteroidea</taxon>
        <taxon>Neodiplogasteridae</taxon>
        <taxon>Pristionchus</taxon>
    </lineage>
</organism>
<proteinExistence type="predicted"/>
<feature type="non-terminal residue" evidence="3">
    <location>
        <position position="1"/>
    </location>
</feature>
<sequence length="207" mass="23482">AMPQYKLYYFAFRGLAEVSRQLFALAEVEYENVGLTPEQWKEFKPKTPFGRIPVLEVDGQLVAQSLAIARYIAKQHGLAGKTPFESAWVDALADQWSDFHRVFKKYWYLRLGVRPGDIEGSKVSVGIPARDSFFPLIVKQLKESTSGFLVGDGVTWVDVLIANAVEDINSKEPEFLSEYPEVVEHQKRVHAIPALKKWIDTRPPSTN</sequence>
<dbReference type="InterPro" id="IPR010987">
    <property type="entry name" value="Glutathione-S-Trfase_C-like"/>
</dbReference>
<dbReference type="SUPFAM" id="SSF47616">
    <property type="entry name" value="GST C-terminal domain-like"/>
    <property type="match status" value="1"/>
</dbReference>
<evidence type="ECO:0000313" key="3">
    <source>
        <dbReference type="EMBL" id="GMR35084.1"/>
    </source>
</evidence>
<dbReference type="Gene3D" id="1.20.1050.10">
    <property type="match status" value="1"/>
</dbReference>
<dbReference type="InterPro" id="IPR040079">
    <property type="entry name" value="Glutathione_S-Trfase"/>
</dbReference>
<dbReference type="GO" id="GO:0006749">
    <property type="term" value="P:glutathione metabolic process"/>
    <property type="evidence" value="ECO:0007669"/>
    <property type="project" value="TreeGrafter"/>
</dbReference>
<dbReference type="PROSITE" id="PS50405">
    <property type="entry name" value="GST_CTER"/>
    <property type="match status" value="1"/>
</dbReference>
<accession>A0AAN4Z8I1</accession>
<keyword evidence="4" id="KW-1185">Reference proteome</keyword>
<dbReference type="GO" id="GO:0004364">
    <property type="term" value="F:glutathione transferase activity"/>
    <property type="evidence" value="ECO:0007669"/>
    <property type="project" value="UniProtKB-ARBA"/>
</dbReference>
<evidence type="ECO:0000259" key="1">
    <source>
        <dbReference type="PROSITE" id="PS50404"/>
    </source>
</evidence>
<dbReference type="SUPFAM" id="SSF52833">
    <property type="entry name" value="Thioredoxin-like"/>
    <property type="match status" value="1"/>
</dbReference>
<dbReference type="FunFam" id="3.40.30.10:FF:000189">
    <property type="entry name" value="Glutathione S-Transferase"/>
    <property type="match status" value="1"/>
</dbReference>
<dbReference type="AlphaFoldDB" id="A0AAN4Z8I1"/>
<dbReference type="InterPro" id="IPR004046">
    <property type="entry name" value="GST_C"/>
</dbReference>
<feature type="domain" description="GST C-terminal" evidence="2">
    <location>
        <begin position="82"/>
        <end position="207"/>
    </location>
</feature>
<dbReference type="InterPro" id="IPR050213">
    <property type="entry name" value="GST_superfamily"/>
</dbReference>
<comment type="caution">
    <text evidence="3">The sequence shown here is derived from an EMBL/GenBank/DDBJ whole genome shotgun (WGS) entry which is preliminary data.</text>
</comment>
<evidence type="ECO:0008006" key="5">
    <source>
        <dbReference type="Google" id="ProtNLM"/>
    </source>
</evidence>
<gene>
    <name evidence="3" type="ORF">PMAYCL1PPCAC_05279</name>
</gene>